<dbReference type="PANTHER" id="PTHR14136">
    <property type="entry name" value="BTB_POZ DOMAIN-CONTAINING PROTEIN KCTD9"/>
    <property type="match status" value="1"/>
</dbReference>
<organism evidence="1 2">
    <name type="scientific">Micromonospora sonchi</name>
    <dbReference type="NCBI Taxonomy" id="1763543"/>
    <lineage>
        <taxon>Bacteria</taxon>
        <taxon>Bacillati</taxon>
        <taxon>Actinomycetota</taxon>
        <taxon>Actinomycetes</taxon>
        <taxon>Micromonosporales</taxon>
        <taxon>Micromonosporaceae</taxon>
        <taxon>Micromonospora</taxon>
    </lineage>
</organism>
<dbReference type="Proteomes" id="UP000608890">
    <property type="component" value="Unassembled WGS sequence"/>
</dbReference>
<dbReference type="InterPro" id="IPR051082">
    <property type="entry name" value="Pentapeptide-BTB/POZ_domain"/>
</dbReference>
<dbReference type="InterPro" id="IPR001646">
    <property type="entry name" value="5peptide_repeat"/>
</dbReference>
<accession>A0A917X4V5</accession>
<proteinExistence type="predicted"/>
<dbReference type="PANTHER" id="PTHR14136:SF17">
    <property type="entry name" value="BTB_POZ DOMAIN-CONTAINING PROTEIN KCTD9"/>
    <property type="match status" value="1"/>
</dbReference>
<evidence type="ECO:0000313" key="1">
    <source>
        <dbReference type="EMBL" id="GGM64601.1"/>
    </source>
</evidence>
<reference evidence="1" key="1">
    <citation type="journal article" date="2014" name="Int. J. Syst. Evol. Microbiol.">
        <title>Complete genome sequence of Corynebacterium casei LMG S-19264T (=DSM 44701T), isolated from a smear-ripened cheese.</title>
        <authorList>
            <consortium name="US DOE Joint Genome Institute (JGI-PGF)"/>
            <person name="Walter F."/>
            <person name="Albersmeier A."/>
            <person name="Kalinowski J."/>
            <person name="Ruckert C."/>
        </authorList>
    </citation>
    <scope>NUCLEOTIDE SEQUENCE</scope>
    <source>
        <strain evidence="1">CGMCC 4.7312</strain>
    </source>
</reference>
<gene>
    <name evidence="1" type="ORF">GCM10011608_57490</name>
</gene>
<sequence length="281" mass="30943">MVESEKDHQTIVEVLSSFVREWPGHDEYPDNRELPEFWGLAGRRKCDVKLPADVQAALTVLGRRPERTEPRRLNLGSADLRNADLRGANLRSASLVRTMLDDADLFGADLTRANLHDASLAYADLRTGTLHHAYMAGCTLRGAWLPPDMRSIYLVGSDCSGANFGNHLEGAQINDCCLDRAYLLGCNLTGVGFATVDARNAFFALGRTTDANDMPAIGMTPSQLERVAINASTVLPYYLDPSSVGILVEEEGPLDWELLDPFLRQVRDWEAAAAERHEGES</sequence>
<reference evidence="1" key="2">
    <citation type="submission" date="2020-09" db="EMBL/GenBank/DDBJ databases">
        <authorList>
            <person name="Sun Q."/>
            <person name="Zhou Y."/>
        </authorList>
    </citation>
    <scope>NUCLEOTIDE SEQUENCE</scope>
    <source>
        <strain evidence="1">CGMCC 4.7312</strain>
    </source>
</reference>
<dbReference type="Pfam" id="PF00805">
    <property type="entry name" value="Pentapeptide"/>
    <property type="match status" value="2"/>
</dbReference>
<name>A0A917X4V5_9ACTN</name>
<protein>
    <recommendedName>
        <fullName evidence="3">Pentapeptide repeat-containing protein</fullName>
    </recommendedName>
</protein>
<evidence type="ECO:0008006" key="3">
    <source>
        <dbReference type="Google" id="ProtNLM"/>
    </source>
</evidence>
<dbReference type="Gene3D" id="2.160.20.80">
    <property type="entry name" value="E3 ubiquitin-protein ligase SopA"/>
    <property type="match status" value="1"/>
</dbReference>
<comment type="caution">
    <text evidence="1">The sequence shown here is derived from an EMBL/GenBank/DDBJ whole genome shotgun (WGS) entry which is preliminary data.</text>
</comment>
<dbReference type="EMBL" id="BMNB01000044">
    <property type="protein sequence ID" value="GGM64601.1"/>
    <property type="molecule type" value="Genomic_DNA"/>
</dbReference>
<evidence type="ECO:0000313" key="2">
    <source>
        <dbReference type="Proteomes" id="UP000608890"/>
    </source>
</evidence>
<dbReference type="SUPFAM" id="SSF141571">
    <property type="entry name" value="Pentapeptide repeat-like"/>
    <property type="match status" value="1"/>
</dbReference>
<dbReference type="AlphaFoldDB" id="A0A917X4V5"/>
<keyword evidence="2" id="KW-1185">Reference proteome</keyword>